<keyword evidence="2" id="KW-1185">Reference proteome</keyword>
<organism evidence="1 2">
    <name type="scientific">Dentiscutata heterogama</name>
    <dbReference type="NCBI Taxonomy" id="1316150"/>
    <lineage>
        <taxon>Eukaryota</taxon>
        <taxon>Fungi</taxon>
        <taxon>Fungi incertae sedis</taxon>
        <taxon>Mucoromycota</taxon>
        <taxon>Glomeromycotina</taxon>
        <taxon>Glomeromycetes</taxon>
        <taxon>Diversisporales</taxon>
        <taxon>Gigasporaceae</taxon>
        <taxon>Dentiscutata</taxon>
    </lineage>
</organism>
<accession>A0ACA9KTC3</accession>
<proteinExistence type="predicted"/>
<name>A0ACA9KTC3_9GLOM</name>
<feature type="non-terminal residue" evidence="1">
    <location>
        <position position="500"/>
    </location>
</feature>
<evidence type="ECO:0000313" key="2">
    <source>
        <dbReference type="Proteomes" id="UP000789702"/>
    </source>
</evidence>
<reference evidence="1" key="1">
    <citation type="submission" date="2021-06" db="EMBL/GenBank/DDBJ databases">
        <authorList>
            <person name="Kallberg Y."/>
            <person name="Tangrot J."/>
            <person name="Rosling A."/>
        </authorList>
    </citation>
    <scope>NUCLEOTIDE SEQUENCE</scope>
    <source>
        <strain evidence="1">IL203A</strain>
    </source>
</reference>
<sequence length="500" mass="58285">MTRRRSRPETPPHIRQDVRYKTPELEETPEDRRRRKSRKFNAAKNFYNALKNSNEITNNPIGDYDILADIQQDLHMHNPFVQVFRSAGQFVREGQPIMLRLLSGQGFDIRRYNRPTADEIAVLLIDNNADSENHHNPVSDALENEIDLTGGNSDEELSQPQQKSQRSHVTMRDYAAYRLHVRSPIDSILHHAGRLFHQYIVDQYAKIEQNRLLWQRMNQQTIRAELYQGLADALANDFQNLSNVCREDSTAANLLYSEFPKFFRWVKGAWIRRKRSGSKVIGRLYSCSPIDSERFCLRLLLCHIRGPTSFESLRTINGITYLTFKQAAQQLGLLESDEEWHNCLYEASLFRMPSQLRLLFATILIYCQPSDIKSLWDTYLPDLAEDFIYQARQRGENTVPEDPLIVSRALVEIEDHLRQCGKYLTDFPELPTIQHDLLNIDRQTQLFAEESSFSRDELQRILEGVSLLNDEQRAVYDAVIEKNILSKNIKLNLNFTHCLE</sequence>
<dbReference type="Proteomes" id="UP000789702">
    <property type="component" value="Unassembled WGS sequence"/>
</dbReference>
<dbReference type="EMBL" id="CAJVPU010001957">
    <property type="protein sequence ID" value="CAG8492365.1"/>
    <property type="molecule type" value="Genomic_DNA"/>
</dbReference>
<protein>
    <submittedName>
        <fullName evidence="1">13106_t:CDS:1</fullName>
    </submittedName>
</protein>
<evidence type="ECO:0000313" key="1">
    <source>
        <dbReference type="EMBL" id="CAG8492365.1"/>
    </source>
</evidence>
<gene>
    <name evidence="1" type="ORF">DHETER_LOCUS2616</name>
</gene>
<comment type="caution">
    <text evidence="1">The sequence shown here is derived from an EMBL/GenBank/DDBJ whole genome shotgun (WGS) entry which is preliminary data.</text>
</comment>